<dbReference type="Gene3D" id="1.10.12.10">
    <property type="entry name" value="Lyase 2-enoyl-coa Hydratase, Chain A, domain 2"/>
    <property type="match status" value="1"/>
</dbReference>
<dbReference type="EMBL" id="CAFBMH010000081">
    <property type="protein sequence ID" value="CAB4918839.1"/>
    <property type="molecule type" value="Genomic_DNA"/>
</dbReference>
<sequence>MTDAAAGAHIVHELDEGVLRITMNRPDVKNALGSTDRLHIVELLERASEDLHVRAVVLTGSGGSFCSGADLRSPREPLPRPDGAPATAQGDVGRGIRLYAQRLIVAIMDCEKPVIAAVDGIAAGMGAHIAFACDLVIASDRARFIEVFIRRALVPDAGGAYLLTRMIGPHKAKQLMFFGDDVSAAEAEKLGLVNTVVPADELLATAGQWATRLAGGPTRTLALTKALVNRSLDVDRATAFEAEANAQDMNMMTHDGREGVTSFVERRPAAFLGW</sequence>
<organism evidence="3">
    <name type="scientific">freshwater metagenome</name>
    <dbReference type="NCBI Taxonomy" id="449393"/>
    <lineage>
        <taxon>unclassified sequences</taxon>
        <taxon>metagenomes</taxon>
        <taxon>ecological metagenomes</taxon>
    </lineage>
</organism>
<evidence type="ECO:0000313" key="2">
    <source>
        <dbReference type="EMBL" id="CAB4731604.1"/>
    </source>
</evidence>
<dbReference type="EMBL" id="CAEZYR010000012">
    <property type="protein sequence ID" value="CAB4731604.1"/>
    <property type="molecule type" value="Genomic_DNA"/>
</dbReference>
<evidence type="ECO:0000313" key="5">
    <source>
        <dbReference type="EMBL" id="CAB4976202.1"/>
    </source>
</evidence>
<reference evidence="3" key="1">
    <citation type="submission" date="2020-05" db="EMBL/GenBank/DDBJ databases">
        <authorList>
            <person name="Chiriac C."/>
            <person name="Salcher M."/>
            <person name="Ghai R."/>
            <person name="Kavagutti S V."/>
        </authorList>
    </citation>
    <scope>NUCLEOTIDE SEQUENCE</scope>
</reference>
<dbReference type="SUPFAM" id="SSF52096">
    <property type="entry name" value="ClpP/crotonase"/>
    <property type="match status" value="1"/>
</dbReference>
<dbReference type="PANTHER" id="PTHR43459">
    <property type="entry name" value="ENOYL-COA HYDRATASE"/>
    <property type="match status" value="1"/>
</dbReference>
<protein>
    <submittedName>
        <fullName evidence="3">Unannotated protein</fullName>
    </submittedName>
</protein>
<name>A0A6J6ZUX0_9ZZZZ</name>
<dbReference type="PANTHER" id="PTHR43459:SF1">
    <property type="entry name" value="EG:BACN32G11.4 PROTEIN"/>
    <property type="match status" value="1"/>
</dbReference>
<dbReference type="EMBL" id="CAFABA010000027">
    <property type="protein sequence ID" value="CAB4824261.1"/>
    <property type="molecule type" value="Genomic_DNA"/>
</dbReference>
<dbReference type="Gene3D" id="3.90.226.10">
    <property type="entry name" value="2-enoyl-CoA Hydratase, Chain A, domain 1"/>
    <property type="match status" value="1"/>
</dbReference>
<dbReference type="Pfam" id="PF00378">
    <property type="entry name" value="ECH_1"/>
    <property type="match status" value="1"/>
</dbReference>
<feature type="region of interest" description="Disordered" evidence="1">
    <location>
        <begin position="68"/>
        <end position="89"/>
    </location>
</feature>
<dbReference type="InterPro" id="IPR014748">
    <property type="entry name" value="Enoyl-CoA_hydra_C"/>
</dbReference>
<dbReference type="InterPro" id="IPR029045">
    <property type="entry name" value="ClpP/crotonase-like_dom_sf"/>
</dbReference>
<dbReference type="InterPro" id="IPR001753">
    <property type="entry name" value="Enoyl-CoA_hydra/iso"/>
</dbReference>
<proteinExistence type="predicted"/>
<evidence type="ECO:0000313" key="4">
    <source>
        <dbReference type="EMBL" id="CAB4918839.1"/>
    </source>
</evidence>
<evidence type="ECO:0000313" key="3">
    <source>
        <dbReference type="EMBL" id="CAB4824261.1"/>
    </source>
</evidence>
<dbReference type="EMBL" id="CAFBOS010000002">
    <property type="protein sequence ID" value="CAB4976202.1"/>
    <property type="molecule type" value="Genomic_DNA"/>
</dbReference>
<dbReference type="CDD" id="cd06558">
    <property type="entry name" value="crotonase-like"/>
    <property type="match status" value="1"/>
</dbReference>
<dbReference type="AlphaFoldDB" id="A0A6J6ZUX0"/>
<gene>
    <name evidence="2" type="ORF">UFOPK2754_00515</name>
    <name evidence="3" type="ORF">UFOPK3139_00906</name>
    <name evidence="4" type="ORF">UFOPK3543_01970</name>
    <name evidence="5" type="ORF">UFOPK3967_00065</name>
</gene>
<accession>A0A6J6ZUX0</accession>
<evidence type="ECO:0000256" key="1">
    <source>
        <dbReference type="SAM" id="MobiDB-lite"/>
    </source>
</evidence>